<evidence type="ECO:0000313" key="1">
    <source>
        <dbReference type="EMBL" id="CUP25468.1"/>
    </source>
</evidence>
<dbReference type="STRING" id="39482.ERS852491_04671"/>
<dbReference type="RefSeq" id="WP_157355718.1">
    <property type="nucleotide sequence ID" value="NZ_CYZU01000071.1"/>
</dbReference>
<proteinExistence type="predicted"/>
<reference evidence="1 2" key="1">
    <citation type="submission" date="2015-09" db="EMBL/GenBank/DDBJ databases">
        <authorList>
            <consortium name="Pathogen Informatics"/>
        </authorList>
    </citation>
    <scope>NUCLEOTIDE SEQUENCE [LARGE SCALE GENOMIC DNA]</scope>
    <source>
        <strain evidence="1 2">2789STDY5834876</strain>
    </source>
</reference>
<sequence length="58" mass="6208">MAAPNIVISAVKITPQTVTVGEKIVISVTIVPEQFRIATKAGENLLDKSGNELICKEE</sequence>
<evidence type="ECO:0000313" key="2">
    <source>
        <dbReference type="Proteomes" id="UP000095544"/>
    </source>
</evidence>
<accession>A0A174LU19</accession>
<dbReference type="EMBL" id="CYZU01000071">
    <property type="protein sequence ID" value="CUP25468.1"/>
    <property type="molecule type" value="Genomic_DNA"/>
</dbReference>
<dbReference type="AlphaFoldDB" id="A0A174LU19"/>
<gene>
    <name evidence="1" type="ORF">ERS852491_04671</name>
</gene>
<name>A0A174LU19_9FIRM</name>
<organism evidence="1 2">
    <name type="scientific">Faecalicatena contorta</name>
    <dbReference type="NCBI Taxonomy" id="39482"/>
    <lineage>
        <taxon>Bacteria</taxon>
        <taxon>Bacillati</taxon>
        <taxon>Bacillota</taxon>
        <taxon>Clostridia</taxon>
        <taxon>Lachnospirales</taxon>
        <taxon>Lachnospiraceae</taxon>
        <taxon>Faecalicatena</taxon>
    </lineage>
</organism>
<protein>
    <submittedName>
        <fullName evidence="1">Uncharacterized protein</fullName>
    </submittedName>
</protein>
<dbReference type="Proteomes" id="UP000095544">
    <property type="component" value="Unassembled WGS sequence"/>
</dbReference>